<dbReference type="AlphaFoldDB" id="A0A139HSR7"/>
<accession>A0A139HSR7</accession>
<dbReference type="OrthoDB" id="3452821at2759"/>
<evidence type="ECO:0000313" key="2">
    <source>
        <dbReference type="Proteomes" id="UP000070133"/>
    </source>
</evidence>
<gene>
    <name evidence="1" type="ORF">AC578_10969</name>
</gene>
<name>A0A139HSR7_9PEZI</name>
<dbReference type="Proteomes" id="UP000070133">
    <property type="component" value="Unassembled WGS sequence"/>
</dbReference>
<protein>
    <submittedName>
        <fullName evidence="1">Uncharacterized protein</fullName>
    </submittedName>
</protein>
<proteinExistence type="predicted"/>
<organism evidence="1 2">
    <name type="scientific">Pseudocercospora eumusae</name>
    <dbReference type="NCBI Taxonomy" id="321146"/>
    <lineage>
        <taxon>Eukaryota</taxon>
        <taxon>Fungi</taxon>
        <taxon>Dikarya</taxon>
        <taxon>Ascomycota</taxon>
        <taxon>Pezizomycotina</taxon>
        <taxon>Dothideomycetes</taxon>
        <taxon>Dothideomycetidae</taxon>
        <taxon>Mycosphaerellales</taxon>
        <taxon>Mycosphaerellaceae</taxon>
        <taxon>Pseudocercospora</taxon>
    </lineage>
</organism>
<comment type="caution">
    <text evidence="1">The sequence shown here is derived from an EMBL/GenBank/DDBJ whole genome shotgun (WGS) entry which is preliminary data.</text>
</comment>
<dbReference type="Gene3D" id="2.60.120.10">
    <property type="entry name" value="Jelly Rolls"/>
    <property type="match status" value="1"/>
</dbReference>
<dbReference type="SUPFAM" id="SSF51182">
    <property type="entry name" value="RmlC-like cupins"/>
    <property type="match status" value="1"/>
</dbReference>
<reference evidence="1 2" key="1">
    <citation type="submission" date="2015-07" db="EMBL/GenBank/DDBJ databases">
        <title>Comparative genomics of the Sigatoka disease complex on banana suggests a link between parallel evolutionary changes in Pseudocercospora fijiensis and Pseudocercospora eumusae and increased virulence on the banana host.</title>
        <authorList>
            <person name="Chang T.-C."/>
            <person name="Salvucci A."/>
            <person name="Crous P.W."/>
            <person name="Stergiopoulos I."/>
        </authorList>
    </citation>
    <scope>NUCLEOTIDE SEQUENCE [LARGE SCALE GENOMIC DNA]</scope>
    <source>
        <strain evidence="1 2">CBS 114824</strain>
    </source>
</reference>
<dbReference type="InterPro" id="IPR011051">
    <property type="entry name" value="RmlC_Cupin_sf"/>
</dbReference>
<dbReference type="EMBL" id="LFZN01000013">
    <property type="protein sequence ID" value="KXT05402.1"/>
    <property type="molecule type" value="Genomic_DNA"/>
</dbReference>
<evidence type="ECO:0000313" key="1">
    <source>
        <dbReference type="EMBL" id="KXT05402.1"/>
    </source>
</evidence>
<sequence>MSEIGYTFPHGCRITHGEGANVKKPFKHIDLRMHELSPSNEKGFKGQLGFIEFNTEYRLPRHIHMTIDKNGLIDERIMILHGVALVEIAGEYFAVAPGSLVYTRGGVPHTFTACPAGVKLPDGSISSGTFTMVYEYEEPTTFFPTESMEVVDNPADYKPWNGALEDIRFPKMSAKDVVEKGSVVFNKEKSKLNLA</sequence>
<dbReference type="InterPro" id="IPR014710">
    <property type="entry name" value="RmlC-like_jellyroll"/>
</dbReference>
<keyword evidence="2" id="KW-1185">Reference proteome</keyword>